<evidence type="ECO:0000313" key="3">
    <source>
        <dbReference type="Proteomes" id="UP000701801"/>
    </source>
</evidence>
<sequence length="345" mass="39942">MLQSSGSFCSFRRLFVVFFATIFLWILYHQCVTFHLFGSSAPSINAVIAATTTGNYEWAYRLKIPKLVVIPYIANDPSAQYHPPSNKGNEAMIYLSYITAFYDNLPDISIFAHDSENAWHNDIIFGQNLTDTIHSLDLEEVERRGYVNLKVDWQGGCPQWINSSITIDSPNYSELRSEEIYVREMFQNMFPGHDVPEIFGGPCCSQFAATRAAIQKLPKQWYQDRIDWILNTDLPDYISGRLFERMWAYMWIGTANDCPIEYKALCRVFHICFNDQEELDEWNGAAYLSEKGTRDAWADRVTNNHIDDRTEHAVGEMGPWLKRGKDEAVKRGRSKYYRWKIAGDL</sequence>
<dbReference type="OrthoDB" id="426718at2759"/>
<keyword evidence="1" id="KW-0812">Transmembrane</keyword>
<dbReference type="InterPro" id="IPR021838">
    <property type="entry name" value="DUF3431"/>
</dbReference>
<protein>
    <submittedName>
        <fullName evidence="2">Uncharacterized protein</fullName>
    </submittedName>
</protein>
<feature type="transmembrane region" description="Helical" evidence="1">
    <location>
        <begin position="12"/>
        <end position="28"/>
    </location>
</feature>
<organism evidence="2 3">
    <name type="scientific">Hymenoscyphus albidus</name>
    <dbReference type="NCBI Taxonomy" id="595503"/>
    <lineage>
        <taxon>Eukaryota</taxon>
        <taxon>Fungi</taxon>
        <taxon>Dikarya</taxon>
        <taxon>Ascomycota</taxon>
        <taxon>Pezizomycotina</taxon>
        <taxon>Leotiomycetes</taxon>
        <taxon>Helotiales</taxon>
        <taxon>Helotiaceae</taxon>
        <taxon>Hymenoscyphus</taxon>
    </lineage>
</organism>
<evidence type="ECO:0000313" key="2">
    <source>
        <dbReference type="EMBL" id="CAG8982382.1"/>
    </source>
</evidence>
<gene>
    <name evidence="2" type="ORF">HYALB_00007504</name>
</gene>
<evidence type="ECO:0000256" key="1">
    <source>
        <dbReference type="SAM" id="Phobius"/>
    </source>
</evidence>
<name>A0A9N9QCD4_9HELO</name>
<reference evidence="2" key="1">
    <citation type="submission" date="2021-07" db="EMBL/GenBank/DDBJ databases">
        <authorList>
            <person name="Durling M."/>
        </authorList>
    </citation>
    <scope>NUCLEOTIDE SEQUENCE</scope>
</reference>
<dbReference type="EMBL" id="CAJVRM010000607">
    <property type="protein sequence ID" value="CAG8982382.1"/>
    <property type="molecule type" value="Genomic_DNA"/>
</dbReference>
<proteinExistence type="predicted"/>
<dbReference type="AlphaFoldDB" id="A0A9N9QCD4"/>
<accession>A0A9N9QCD4</accession>
<comment type="caution">
    <text evidence="2">The sequence shown here is derived from an EMBL/GenBank/DDBJ whole genome shotgun (WGS) entry which is preliminary data.</text>
</comment>
<dbReference type="Pfam" id="PF11913">
    <property type="entry name" value="DUF3431"/>
    <property type="match status" value="1"/>
</dbReference>
<keyword evidence="3" id="KW-1185">Reference proteome</keyword>
<keyword evidence="1" id="KW-0472">Membrane</keyword>
<dbReference type="PANTHER" id="PTHR37490:SF3">
    <property type="entry name" value="DUF3431 DOMAIN CONTAINING PROTEIN"/>
    <property type="match status" value="1"/>
</dbReference>
<dbReference type="Proteomes" id="UP000701801">
    <property type="component" value="Unassembled WGS sequence"/>
</dbReference>
<dbReference type="PANTHER" id="PTHR37490">
    <property type="entry name" value="EXPRESSED PROTEIN"/>
    <property type="match status" value="1"/>
</dbReference>
<keyword evidence="1" id="KW-1133">Transmembrane helix</keyword>